<comment type="caution">
    <text evidence="1">The sequence shown here is derived from an EMBL/GenBank/DDBJ whole genome shotgun (WGS) entry which is preliminary data.</text>
</comment>
<dbReference type="OrthoDB" id="4947690at2"/>
<dbReference type="EMBL" id="BJNY01000011">
    <property type="protein sequence ID" value="GED06565.1"/>
    <property type="molecule type" value="Genomic_DNA"/>
</dbReference>
<dbReference type="AlphaFoldDB" id="A0A4Y4DSI1"/>
<keyword evidence="2" id="KW-1185">Reference proteome</keyword>
<name>A0A4Y4DSI1_GLUUR</name>
<gene>
    <name evidence="1" type="ORF">AUR04nite_20970</name>
</gene>
<dbReference type="RefSeq" id="WP_141364751.1">
    <property type="nucleotide sequence ID" value="NZ_BAAAJL010000013.1"/>
</dbReference>
<protein>
    <submittedName>
        <fullName evidence="1">Uncharacterized protein</fullName>
    </submittedName>
</protein>
<organism evidence="1 2">
    <name type="scientific">Glutamicibacter uratoxydans</name>
    <name type="common">Arthrobacter uratoxydans</name>
    <dbReference type="NCBI Taxonomy" id="43667"/>
    <lineage>
        <taxon>Bacteria</taxon>
        <taxon>Bacillati</taxon>
        <taxon>Actinomycetota</taxon>
        <taxon>Actinomycetes</taxon>
        <taxon>Micrococcales</taxon>
        <taxon>Micrococcaceae</taxon>
        <taxon>Glutamicibacter</taxon>
    </lineage>
</organism>
<reference evidence="1 2" key="1">
    <citation type="submission" date="2019-06" db="EMBL/GenBank/DDBJ databases">
        <title>Whole genome shotgun sequence of Glutamicibacter uratoxydans NBRC 15515.</title>
        <authorList>
            <person name="Hosoyama A."/>
            <person name="Uohara A."/>
            <person name="Ohji S."/>
            <person name="Ichikawa N."/>
        </authorList>
    </citation>
    <scope>NUCLEOTIDE SEQUENCE [LARGE SCALE GENOMIC DNA]</scope>
    <source>
        <strain evidence="1 2">NBRC 15515</strain>
    </source>
</reference>
<evidence type="ECO:0000313" key="2">
    <source>
        <dbReference type="Proteomes" id="UP000316612"/>
    </source>
</evidence>
<evidence type="ECO:0000313" key="1">
    <source>
        <dbReference type="EMBL" id="GED06565.1"/>
    </source>
</evidence>
<dbReference type="Proteomes" id="UP000316612">
    <property type="component" value="Unassembled WGS sequence"/>
</dbReference>
<proteinExistence type="predicted"/>
<sequence>MKDTYDAVGQLQLDNPRDWYSAEELNLLLEDPEPSEELWWNTTATREWEQLVSVPQIAQVLQLVTEEGHTFQIEGEEPIDKYAQGARLADGNFMLELAVIDGCAYNMRIAHGPNADQASSHPDEDVEAYGPQSLTLAQTYEVLAGWVSGKGLPPGYGGSIHIYG</sequence>
<accession>A0A4Y4DSI1</accession>